<dbReference type="AlphaFoldDB" id="A0A067T494"/>
<feature type="chain" id="PRO_5001646424" evidence="1">
    <location>
        <begin position="20"/>
        <end position="296"/>
    </location>
</feature>
<dbReference type="Proteomes" id="UP000027222">
    <property type="component" value="Unassembled WGS sequence"/>
</dbReference>
<dbReference type="InterPro" id="IPR049511">
    <property type="entry name" value="PGH-like_rpt"/>
</dbReference>
<gene>
    <name evidence="2" type="ORF">GALMADRAFT_244932</name>
</gene>
<feature type="signal peptide" evidence="1">
    <location>
        <begin position="1"/>
        <end position="19"/>
    </location>
</feature>
<dbReference type="Pfam" id="PF17660">
    <property type="entry name" value="BTRD1"/>
    <property type="match status" value="4"/>
</dbReference>
<organism evidence="2 3">
    <name type="scientific">Galerina marginata (strain CBS 339.88)</name>
    <dbReference type="NCBI Taxonomy" id="685588"/>
    <lineage>
        <taxon>Eukaryota</taxon>
        <taxon>Fungi</taxon>
        <taxon>Dikarya</taxon>
        <taxon>Basidiomycota</taxon>
        <taxon>Agaricomycotina</taxon>
        <taxon>Agaricomycetes</taxon>
        <taxon>Agaricomycetidae</taxon>
        <taxon>Agaricales</taxon>
        <taxon>Agaricineae</taxon>
        <taxon>Strophariaceae</taxon>
        <taxon>Galerina</taxon>
    </lineage>
</organism>
<evidence type="ECO:0000256" key="1">
    <source>
        <dbReference type="SAM" id="SignalP"/>
    </source>
</evidence>
<reference evidence="3" key="1">
    <citation type="journal article" date="2014" name="Proc. Natl. Acad. Sci. U.S.A.">
        <title>Extensive sampling of basidiomycete genomes demonstrates inadequacy of the white-rot/brown-rot paradigm for wood decay fungi.</title>
        <authorList>
            <person name="Riley R."/>
            <person name="Salamov A.A."/>
            <person name="Brown D.W."/>
            <person name="Nagy L.G."/>
            <person name="Floudas D."/>
            <person name="Held B.W."/>
            <person name="Levasseur A."/>
            <person name="Lombard V."/>
            <person name="Morin E."/>
            <person name="Otillar R."/>
            <person name="Lindquist E.A."/>
            <person name="Sun H."/>
            <person name="LaButti K.M."/>
            <person name="Schmutz J."/>
            <person name="Jabbour D."/>
            <person name="Luo H."/>
            <person name="Baker S.E."/>
            <person name="Pisabarro A.G."/>
            <person name="Walton J.D."/>
            <person name="Blanchette R.A."/>
            <person name="Henrissat B."/>
            <person name="Martin F."/>
            <person name="Cullen D."/>
            <person name="Hibbett D.S."/>
            <person name="Grigoriev I.V."/>
        </authorList>
    </citation>
    <scope>NUCLEOTIDE SEQUENCE [LARGE SCALE GENOMIC DNA]</scope>
    <source>
        <strain evidence="3">CBS 339.88</strain>
    </source>
</reference>
<protein>
    <submittedName>
        <fullName evidence="2">Uncharacterized protein</fullName>
    </submittedName>
</protein>
<evidence type="ECO:0000313" key="3">
    <source>
        <dbReference type="Proteomes" id="UP000027222"/>
    </source>
</evidence>
<keyword evidence="1" id="KW-0732">Signal</keyword>
<dbReference type="STRING" id="685588.A0A067T494"/>
<dbReference type="OrthoDB" id="5946976at2759"/>
<evidence type="ECO:0000313" key="2">
    <source>
        <dbReference type="EMBL" id="KDR77965.1"/>
    </source>
</evidence>
<name>A0A067T494_GALM3</name>
<keyword evidence="3" id="KW-1185">Reference proteome</keyword>
<dbReference type="HOGENOM" id="CLU_918442_0_0_1"/>
<accession>A0A067T494</accession>
<sequence length="296" mass="32507">MKFNLLVALLGCLLAPTIAIPTTRSLQTFSNNTALSERGIPAWRFYYNDNAGQHQTNYNQLSSTGYRMISLSAYGQPPNHHYAAVWVQRTGYAYFAIHDANAAQYQSFFNTHAANGYVSTIITATGPSNGAIFAGVMEKNGVTNWYQKCSLTHDDYIDALIDGGGNGYILQSFTEYGTSSDRRFCGVWYYNVEQITQPAFVDESYSDYQATVNLVTQAPGWHPGYLAISEDHLISSAFVGADVGSWVARHGLTASTLQTEYQTQLAAGRYIIHLQGGGTGGNINFAAIWAERDIPI</sequence>
<dbReference type="EMBL" id="KL142375">
    <property type="protein sequence ID" value="KDR77965.1"/>
    <property type="molecule type" value="Genomic_DNA"/>
</dbReference>
<proteinExistence type="predicted"/>